<gene>
    <name evidence="1" type="ORF">GCM10008936_11940</name>
</gene>
<proteinExistence type="predicted"/>
<evidence type="ECO:0008006" key="3">
    <source>
        <dbReference type="Google" id="ProtNLM"/>
    </source>
</evidence>
<dbReference type="RefSeq" id="WP_346024629.1">
    <property type="nucleotide sequence ID" value="NZ_BAAADA010000105.1"/>
</dbReference>
<dbReference type="SUPFAM" id="SSF53474">
    <property type="entry name" value="alpha/beta-Hydrolases"/>
    <property type="match status" value="1"/>
</dbReference>
<evidence type="ECO:0000313" key="2">
    <source>
        <dbReference type="Proteomes" id="UP001410648"/>
    </source>
</evidence>
<name>A0ABN1AV30_9LACT</name>
<accession>A0ABN1AV30</accession>
<dbReference type="Gene3D" id="3.40.50.1820">
    <property type="entry name" value="alpha/beta hydrolase"/>
    <property type="match status" value="1"/>
</dbReference>
<comment type="caution">
    <text evidence="1">The sequence shown here is derived from an EMBL/GenBank/DDBJ whole genome shotgun (WGS) entry which is preliminary data.</text>
</comment>
<dbReference type="Proteomes" id="UP001410648">
    <property type="component" value="Unassembled WGS sequence"/>
</dbReference>
<keyword evidence="2" id="KW-1185">Reference proteome</keyword>
<reference evidence="1 2" key="1">
    <citation type="journal article" date="2019" name="Int. J. Syst. Evol. Microbiol.">
        <title>The Global Catalogue of Microorganisms (GCM) 10K type strain sequencing project: providing services to taxonomists for standard genome sequencing and annotation.</title>
        <authorList>
            <consortium name="The Broad Institute Genomics Platform"/>
            <consortium name="The Broad Institute Genome Sequencing Center for Infectious Disease"/>
            <person name="Wu L."/>
            <person name="Ma J."/>
        </authorList>
    </citation>
    <scope>NUCLEOTIDE SEQUENCE [LARGE SCALE GENOMIC DNA]</scope>
    <source>
        <strain evidence="1 2">JCM 14232</strain>
    </source>
</reference>
<organism evidence="1 2">
    <name type="scientific">Alkalibacterium indicireducens</name>
    <dbReference type="NCBI Taxonomy" id="398758"/>
    <lineage>
        <taxon>Bacteria</taxon>
        <taxon>Bacillati</taxon>
        <taxon>Bacillota</taxon>
        <taxon>Bacilli</taxon>
        <taxon>Lactobacillales</taxon>
        <taxon>Carnobacteriaceae</taxon>
        <taxon>Alkalibacterium</taxon>
    </lineage>
</organism>
<dbReference type="InterPro" id="IPR029058">
    <property type="entry name" value="AB_hydrolase_fold"/>
</dbReference>
<sequence>MSKTVYFLQGLAHDTDNWDEVIHYLPDSYRTITIDALSIGFEGDSFSFERAARELNERIESQTPSLICGLSYGSVIATHHAVLFPEQKHTYLLVAGQIHPPKIVTKPMRFFHPVVWKVIEWYAGKNVNYPQLKSSGF</sequence>
<evidence type="ECO:0000313" key="1">
    <source>
        <dbReference type="EMBL" id="GAA0484454.1"/>
    </source>
</evidence>
<dbReference type="EMBL" id="BAAADA010000105">
    <property type="protein sequence ID" value="GAA0484454.1"/>
    <property type="molecule type" value="Genomic_DNA"/>
</dbReference>
<protein>
    <recommendedName>
        <fullName evidence="3">Alpha/beta hydrolase</fullName>
    </recommendedName>
</protein>